<dbReference type="PROSITE" id="PS01148">
    <property type="entry name" value="UPF0033"/>
    <property type="match status" value="1"/>
</dbReference>
<dbReference type="Proteomes" id="UP000198307">
    <property type="component" value="Unassembled WGS sequence"/>
</dbReference>
<dbReference type="SUPFAM" id="SSF64307">
    <property type="entry name" value="SirA-like"/>
    <property type="match status" value="1"/>
</dbReference>
<dbReference type="CDD" id="cd00291">
    <property type="entry name" value="SirA_YedF_YeeD"/>
    <property type="match status" value="1"/>
</dbReference>
<dbReference type="AlphaFoldDB" id="A0A239Q228"/>
<name>A0A239Q228_9RHOB</name>
<organism evidence="2 3">
    <name type="scientific">Paracoccus seriniphilus</name>
    <dbReference type="NCBI Taxonomy" id="184748"/>
    <lineage>
        <taxon>Bacteria</taxon>
        <taxon>Pseudomonadati</taxon>
        <taxon>Pseudomonadota</taxon>
        <taxon>Alphaproteobacteria</taxon>
        <taxon>Rhodobacterales</taxon>
        <taxon>Paracoccaceae</taxon>
        <taxon>Paracoccus</taxon>
    </lineage>
</organism>
<dbReference type="Pfam" id="PF01206">
    <property type="entry name" value="TusA"/>
    <property type="match status" value="1"/>
</dbReference>
<gene>
    <name evidence="2" type="ORF">SAMN05444959_11460</name>
</gene>
<keyword evidence="3" id="KW-1185">Reference proteome</keyword>
<evidence type="ECO:0000313" key="2">
    <source>
        <dbReference type="EMBL" id="SNT76007.1"/>
    </source>
</evidence>
<protein>
    <submittedName>
        <fullName evidence="2">tRNA 2-thiouridine synthesizing protein A</fullName>
    </submittedName>
</protein>
<accession>A0A239Q228</accession>
<proteinExistence type="predicted"/>
<sequence length="90" mass="9597">MTAPVLVDARGMLCPLPVLRLRKILQGLPPGGRARLLASDPMAVVDVPHFCAGAGHVMVTTCDLGDGQHEFVIERGPDRSQDDPNAPETE</sequence>
<reference evidence="2 3" key="1">
    <citation type="submission" date="2017-07" db="EMBL/GenBank/DDBJ databases">
        <authorList>
            <person name="Sun Z.S."/>
            <person name="Albrecht U."/>
            <person name="Echele G."/>
            <person name="Lee C.C."/>
        </authorList>
    </citation>
    <scope>NUCLEOTIDE SEQUENCE [LARGE SCALE GENOMIC DNA]</scope>
    <source>
        <strain evidence="2 3">DSM 14827</strain>
    </source>
</reference>
<dbReference type="InterPro" id="IPR001455">
    <property type="entry name" value="TusA-like"/>
</dbReference>
<feature type="domain" description="UPF0033" evidence="1">
    <location>
        <begin position="7"/>
        <end position="31"/>
    </location>
</feature>
<dbReference type="InterPro" id="IPR036868">
    <property type="entry name" value="TusA-like_sf"/>
</dbReference>
<evidence type="ECO:0000259" key="1">
    <source>
        <dbReference type="PROSITE" id="PS01148"/>
    </source>
</evidence>
<evidence type="ECO:0000313" key="3">
    <source>
        <dbReference type="Proteomes" id="UP000198307"/>
    </source>
</evidence>
<dbReference type="EMBL" id="FZQB01000014">
    <property type="protein sequence ID" value="SNT76007.1"/>
    <property type="molecule type" value="Genomic_DNA"/>
</dbReference>
<dbReference type="Gene3D" id="3.30.110.40">
    <property type="entry name" value="TusA-like domain"/>
    <property type="match status" value="1"/>
</dbReference>
<dbReference type="RefSeq" id="WP_276327952.1">
    <property type="nucleotide sequence ID" value="NZ_CP067129.1"/>
</dbReference>